<organism evidence="3 4">
    <name type="scientific">Solitalea canadensis (strain ATCC 29591 / DSM 3403 / JCM 21819 / LMG 8368 / NBRC 15130 / NCIMB 12057 / USAM 9D)</name>
    <name type="common">Flexibacter canadensis</name>
    <dbReference type="NCBI Taxonomy" id="929556"/>
    <lineage>
        <taxon>Bacteria</taxon>
        <taxon>Pseudomonadati</taxon>
        <taxon>Bacteroidota</taxon>
        <taxon>Sphingobacteriia</taxon>
        <taxon>Sphingobacteriales</taxon>
        <taxon>Sphingobacteriaceae</taxon>
        <taxon>Solitalea</taxon>
    </lineage>
</organism>
<protein>
    <submittedName>
        <fullName evidence="3">Uncharacterized protein</fullName>
    </submittedName>
</protein>
<keyword evidence="1" id="KW-0175">Coiled coil</keyword>
<dbReference type="AlphaFoldDB" id="H8KRD8"/>
<evidence type="ECO:0000256" key="1">
    <source>
        <dbReference type="SAM" id="Coils"/>
    </source>
</evidence>
<evidence type="ECO:0000313" key="4">
    <source>
        <dbReference type="Proteomes" id="UP000007590"/>
    </source>
</evidence>
<keyword evidence="2" id="KW-0732">Signal</keyword>
<dbReference type="KEGG" id="scn:Solca_2422"/>
<sequence>MMSKILCFVMTLLSLNIYAQQRYVIISGQFSNTKPGTFLIIDRDSYFGKEPIRDSICLHDDGHFEDTLKTVHEATLARFSISNEPAWQNTNIRSFLFPDYSLYMTGDVQKGLTNTLKYYNCGSIVNNYLLEREKRFTFDIEDFTIIKPYNERQKPFMKENRRIQMYNLNYTQAVLLPEASFDDSVFRYYDRRKEYARSYFMENIDPGDISIRYFDMMEKVDCRFSKALVLLKYPTQNALITHELEMPWSDINVHYYKQFEEKSLQPSDACLPIQNYRNYFVQYINLLSGDFVEIVNVNPKLASFTERFKIALNTYEGKTRDLVLASILEDKFKDVIEYEDENNEAEKLVEEFRKIKPDVVILRQVEKLYTETLDKINLKAHK</sequence>
<dbReference type="EMBL" id="CP003349">
    <property type="protein sequence ID" value="AFD07463.1"/>
    <property type="molecule type" value="Genomic_DNA"/>
</dbReference>
<dbReference type="Proteomes" id="UP000007590">
    <property type="component" value="Chromosome"/>
</dbReference>
<keyword evidence="4" id="KW-1185">Reference proteome</keyword>
<gene>
    <name evidence="3" type="ordered locus">Solca_2422</name>
</gene>
<evidence type="ECO:0000256" key="2">
    <source>
        <dbReference type="SAM" id="SignalP"/>
    </source>
</evidence>
<accession>H8KRD8</accession>
<evidence type="ECO:0000313" key="3">
    <source>
        <dbReference type="EMBL" id="AFD07463.1"/>
    </source>
</evidence>
<proteinExistence type="predicted"/>
<dbReference type="HOGENOM" id="CLU_723402_0_0_10"/>
<feature type="chain" id="PRO_5003614406" evidence="2">
    <location>
        <begin position="20"/>
        <end position="382"/>
    </location>
</feature>
<reference evidence="3" key="1">
    <citation type="submission" date="2012-02" db="EMBL/GenBank/DDBJ databases">
        <title>The complete genome of Solitalea canadensis DSM 3403.</title>
        <authorList>
            <consortium name="US DOE Joint Genome Institute (JGI-PGF)"/>
            <person name="Lucas S."/>
            <person name="Copeland A."/>
            <person name="Lapidus A."/>
            <person name="Glavina del Rio T."/>
            <person name="Dalin E."/>
            <person name="Tice H."/>
            <person name="Bruce D."/>
            <person name="Goodwin L."/>
            <person name="Pitluck S."/>
            <person name="Peters L."/>
            <person name="Ovchinnikova G."/>
            <person name="Lu M."/>
            <person name="Kyrpides N."/>
            <person name="Mavromatis K."/>
            <person name="Ivanova N."/>
            <person name="Brettin T."/>
            <person name="Detter J.C."/>
            <person name="Han C."/>
            <person name="Larimer F."/>
            <person name="Land M."/>
            <person name="Hauser L."/>
            <person name="Markowitz V."/>
            <person name="Cheng J.-F."/>
            <person name="Hugenholtz P."/>
            <person name="Woyke T."/>
            <person name="Wu D."/>
            <person name="Spring S."/>
            <person name="Schroeder M."/>
            <person name="Kopitz M."/>
            <person name="Brambilla E."/>
            <person name="Klenk H.-P."/>
            <person name="Eisen J.A."/>
        </authorList>
    </citation>
    <scope>NUCLEOTIDE SEQUENCE</scope>
    <source>
        <strain evidence="3">DSM 3403</strain>
    </source>
</reference>
<name>H8KRD8_SOLCM</name>
<feature type="signal peptide" evidence="2">
    <location>
        <begin position="1"/>
        <end position="19"/>
    </location>
</feature>
<feature type="coiled-coil region" evidence="1">
    <location>
        <begin position="328"/>
        <end position="355"/>
    </location>
</feature>